<accession>A0A931G164</accession>
<dbReference type="RefSeq" id="WP_196416585.1">
    <property type="nucleotide sequence ID" value="NZ_JADQTO010000012.1"/>
</dbReference>
<feature type="transmembrane region" description="Helical" evidence="1">
    <location>
        <begin position="178"/>
        <end position="198"/>
    </location>
</feature>
<reference evidence="2" key="1">
    <citation type="submission" date="2020-11" db="EMBL/GenBank/DDBJ databases">
        <title>Isolation and identification of active actinomycetes.</title>
        <authorList>
            <person name="Sun X."/>
        </authorList>
    </citation>
    <scope>NUCLEOTIDE SEQUENCE</scope>
    <source>
        <strain evidence="2">NEAU-A11</strain>
    </source>
</reference>
<keyword evidence="1" id="KW-0472">Membrane</keyword>
<dbReference type="AlphaFoldDB" id="A0A931G164"/>
<gene>
    <name evidence="2" type="ORF">I4J89_25510</name>
</gene>
<dbReference type="EMBL" id="JADQTO010000012">
    <property type="protein sequence ID" value="MBG0564811.1"/>
    <property type="molecule type" value="Genomic_DNA"/>
</dbReference>
<keyword evidence="1" id="KW-0812">Transmembrane</keyword>
<evidence type="ECO:0000256" key="1">
    <source>
        <dbReference type="SAM" id="Phobius"/>
    </source>
</evidence>
<organism evidence="2 3">
    <name type="scientific">Actinoplanes aureus</name>
    <dbReference type="NCBI Taxonomy" id="2792083"/>
    <lineage>
        <taxon>Bacteria</taxon>
        <taxon>Bacillati</taxon>
        <taxon>Actinomycetota</taxon>
        <taxon>Actinomycetes</taxon>
        <taxon>Micromonosporales</taxon>
        <taxon>Micromonosporaceae</taxon>
        <taxon>Actinoplanes</taxon>
    </lineage>
</organism>
<sequence>MSVLTENRAVPLGRLTVVELRKLADTRAGFWLLLIIGLATVGTSAILLGWAEDAEQTFSGFFLFGLVPSAVLLPVLGILSVTSEWSQRTALTTFTLVPARSRVMLAKLAAGVLIAIAATVATGLLAAVANLIAGPLGGDASWTLDSSLIWQSLLLQVIFVLMGIGFGAMLLNTPLAIVIYFALPTVWTVIGEIVTKLAEAAKWLDLNVTSQALSEADATGGEYARLAVSTALWVIVPLVFGFIRVLRREVS</sequence>
<feature type="transmembrane region" description="Helical" evidence="1">
    <location>
        <begin position="108"/>
        <end position="133"/>
    </location>
</feature>
<feature type="transmembrane region" description="Helical" evidence="1">
    <location>
        <begin position="30"/>
        <end position="51"/>
    </location>
</feature>
<dbReference type="Proteomes" id="UP000598146">
    <property type="component" value="Unassembled WGS sequence"/>
</dbReference>
<feature type="transmembrane region" description="Helical" evidence="1">
    <location>
        <begin position="57"/>
        <end position="79"/>
    </location>
</feature>
<evidence type="ECO:0000313" key="2">
    <source>
        <dbReference type="EMBL" id="MBG0564811.1"/>
    </source>
</evidence>
<evidence type="ECO:0000313" key="3">
    <source>
        <dbReference type="Proteomes" id="UP000598146"/>
    </source>
</evidence>
<protein>
    <submittedName>
        <fullName evidence="2">ABC transporter permease</fullName>
    </submittedName>
</protein>
<keyword evidence="1" id="KW-1133">Transmembrane helix</keyword>
<feature type="transmembrane region" description="Helical" evidence="1">
    <location>
        <begin position="153"/>
        <end position="171"/>
    </location>
</feature>
<feature type="transmembrane region" description="Helical" evidence="1">
    <location>
        <begin position="223"/>
        <end position="246"/>
    </location>
</feature>
<keyword evidence="3" id="KW-1185">Reference proteome</keyword>
<proteinExistence type="predicted"/>
<comment type="caution">
    <text evidence="2">The sequence shown here is derived from an EMBL/GenBank/DDBJ whole genome shotgun (WGS) entry which is preliminary data.</text>
</comment>
<name>A0A931G164_9ACTN</name>